<accession>A0ABU5Q3A6</accession>
<keyword evidence="2" id="KW-1185">Reference proteome</keyword>
<evidence type="ECO:0000313" key="2">
    <source>
        <dbReference type="Proteomes" id="UP001303614"/>
    </source>
</evidence>
<comment type="caution">
    <text evidence="1">The sequence shown here is derived from an EMBL/GenBank/DDBJ whole genome shotgun (WGS) entry which is preliminary data.</text>
</comment>
<sequence>MPGYTVSFDPLFAADVSSWSSEFNGDSKEERVLKLMSFCSNIGNNPNLLKYYGEARPYKICVVVYKPEGGDGICAAACVDHDANSIIFISLRRTKEEAGNLARTHS</sequence>
<protein>
    <submittedName>
        <fullName evidence="1">Uncharacterized protein</fullName>
    </submittedName>
</protein>
<dbReference type="RefSeq" id="WP_133125678.1">
    <property type="nucleotide sequence ID" value="NZ_JAYFSN010000038.1"/>
</dbReference>
<name>A0ABU5Q3A6_9XANT</name>
<dbReference type="Proteomes" id="UP001303614">
    <property type="component" value="Unassembled WGS sequence"/>
</dbReference>
<dbReference type="EMBL" id="JAYFSO010000036">
    <property type="protein sequence ID" value="MEA5126182.1"/>
    <property type="molecule type" value="Genomic_DNA"/>
</dbReference>
<gene>
    <name evidence="1" type="ORF">VB146_20475</name>
</gene>
<reference evidence="1 2" key="1">
    <citation type="submission" date="2023-12" db="EMBL/GenBank/DDBJ databases">
        <title>Genome sequencing of Xanthomonas floridensis.</title>
        <authorList>
            <person name="Greer S."/>
            <person name="Harrison J."/>
            <person name="Grant M."/>
            <person name="Vicente J."/>
            <person name="Studholme D."/>
        </authorList>
    </citation>
    <scope>NUCLEOTIDE SEQUENCE [LARGE SCALE GENOMIC DNA]</scope>
    <source>
        <strain evidence="1 2">WHRI 8848</strain>
    </source>
</reference>
<proteinExistence type="predicted"/>
<evidence type="ECO:0000313" key="1">
    <source>
        <dbReference type="EMBL" id="MEA5126182.1"/>
    </source>
</evidence>
<organism evidence="1 2">
    <name type="scientific">Xanthomonas floridensis</name>
    <dbReference type="NCBI Taxonomy" id="1843580"/>
    <lineage>
        <taxon>Bacteria</taxon>
        <taxon>Pseudomonadati</taxon>
        <taxon>Pseudomonadota</taxon>
        <taxon>Gammaproteobacteria</taxon>
        <taxon>Lysobacterales</taxon>
        <taxon>Lysobacteraceae</taxon>
        <taxon>Xanthomonas</taxon>
    </lineage>
</organism>